<feature type="compositionally biased region" description="Pro residues" evidence="1">
    <location>
        <begin position="189"/>
        <end position="201"/>
    </location>
</feature>
<feature type="compositionally biased region" description="Pro residues" evidence="1">
    <location>
        <begin position="171"/>
        <end position="180"/>
    </location>
</feature>
<dbReference type="AlphaFoldDB" id="A0A220XIR3"/>
<dbReference type="EMBL" id="MF278704">
    <property type="protein sequence ID" value="ASL05010.1"/>
    <property type="molecule type" value="mRNA"/>
</dbReference>
<name>A0A220XIR3_NILLU</name>
<keyword evidence="2" id="KW-0732">Signal</keyword>
<evidence type="ECO:0000313" key="3">
    <source>
        <dbReference type="EMBL" id="ASL05010.1"/>
    </source>
</evidence>
<feature type="region of interest" description="Disordered" evidence="1">
    <location>
        <begin position="146"/>
        <end position="250"/>
    </location>
</feature>
<feature type="signal peptide" evidence="2">
    <location>
        <begin position="1"/>
        <end position="23"/>
    </location>
</feature>
<protein>
    <submittedName>
        <fullName evidence="3">Uncharacterized protein</fullName>
    </submittedName>
</protein>
<evidence type="ECO:0000256" key="1">
    <source>
        <dbReference type="SAM" id="MobiDB-lite"/>
    </source>
</evidence>
<reference evidence="3" key="1">
    <citation type="submission" date="2017-06" db="EMBL/GenBank/DDBJ databases">
        <title>Secretome analysis and in planta expression of salivary proteins reveals a potential large effector repertoire of the brown planthopper, Nilaparvata lugens.</title>
        <authorList>
            <person name="Rao W."/>
            <person name="Zheng X."/>
            <person name="Liu B."/>
            <person name="Du B."/>
            <person name="He G."/>
        </authorList>
    </citation>
    <scope>NUCLEOTIDE SEQUENCE</scope>
</reference>
<sequence>MNFFNMYVFTLLLTVALAAVVSADDSKEHHGSYGDGSKKSNSDYLDESQLYDPFHSYSHFHGHESHQKLERRSLLPEVDPVATVQAPIQANIAAPIKANIAAPIETNIAAPLSDAVESMNAAAEEANSALSVDPIAEGAALAGITEDSSPLSSLPGPYVYQPNPYQGYPQGYPPQPPQGYPPQSQGYLPPQPHHAPSPAYPQPYGGAHYQPYPPPPHNHYGPPPPPPHNHYGPPPPPPHNHYGPPPHPRY</sequence>
<proteinExistence type="evidence at transcript level"/>
<accession>A0A220XIR3</accession>
<feature type="compositionally biased region" description="Pro residues" evidence="1">
    <location>
        <begin position="211"/>
        <end position="250"/>
    </location>
</feature>
<feature type="chain" id="PRO_5011968004" evidence="2">
    <location>
        <begin position="24"/>
        <end position="250"/>
    </location>
</feature>
<feature type="compositionally biased region" description="Low complexity" evidence="1">
    <location>
        <begin position="155"/>
        <end position="170"/>
    </location>
</feature>
<organism evidence="3">
    <name type="scientific">Nilaparvata lugens</name>
    <name type="common">Brown planthopper</name>
    <dbReference type="NCBI Taxonomy" id="108931"/>
    <lineage>
        <taxon>Eukaryota</taxon>
        <taxon>Metazoa</taxon>
        <taxon>Ecdysozoa</taxon>
        <taxon>Arthropoda</taxon>
        <taxon>Hexapoda</taxon>
        <taxon>Insecta</taxon>
        <taxon>Pterygota</taxon>
        <taxon>Neoptera</taxon>
        <taxon>Paraneoptera</taxon>
        <taxon>Hemiptera</taxon>
        <taxon>Auchenorrhyncha</taxon>
        <taxon>Fulgoroidea</taxon>
        <taxon>Delphacidae</taxon>
        <taxon>Delphacinae</taxon>
        <taxon>Nilaparvata</taxon>
    </lineage>
</organism>
<evidence type="ECO:0000256" key="2">
    <source>
        <dbReference type="SAM" id="SignalP"/>
    </source>
</evidence>